<dbReference type="PANTHER" id="PTHR47463:SF2">
    <property type="entry name" value="F-BOX PROTEIN SKIP16"/>
    <property type="match status" value="1"/>
</dbReference>
<feature type="domain" description="ApaG" evidence="1">
    <location>
        <begin position="264"/>
        <end position="400"/>
    </location>
</feature>
<dbReference type="Pfam" id="PF12937">
    <property type="entry name" value="F-box-like"/>
    <property type="match status" value="1"/>
</dbReference>
<protein>
    <submittedName>
        <fullName evidence="2">F-box protein skip16</fullName>
    </submittedName>
</protein>
<dbReference type="SUPFAM" id="SSF110069">
    <property type="entry name" value="ApaG-like"/>
    <property type="match status" value="1"/>
</dbReference>
<dbReference type="EMBL" id="JASJQH010007132">
    <property type="protein sequence ID" value="KAK9717625.1"/>
    <property type="molecule type" value="Genomic_DNA"/>
</dbReference>
<reference evidence="2 3" key="1">
    <citation type="submission" date="2023-04" db="EMBL/GenBank/DDBJ databases">
        <title>Genome of Basidiobolus ranarum AG-B5.</title>
        <authorList>
            <person name="Stajich J.E."/>
            <person name="Carter-House D."/>
            <person name="Gryganskyi A."/>
        </authorList>
    </citation>
    <scope>NUCLEOTIDE SEQUENCE [LARGE SCALE GENOMIC DNA]</scope>
    <source>
        <strain evidence="2 3">AG-B5</strain>
    </source>
</reference>
<dbReference type="InterPro" id="IPR036047">
    <property type="entry name" value="F-box-like_dom_sf"/>
</dbReference>
<evidence type="ECO:0000259" key="1">
    <source>
        <dbReference type="PROSITE" id="PS51087"/>
    </source>
</evidence>
<sequence>MNPQNFPQDVLTLIFKYLQLPEELTACGLTCKQWYQASIADTLWSHHCKRSEITATIFTPTPKTHRETYQRFREIYVGYTDAYPKVKRCMRRLEKWLQKYAPQLFATLAPPLEWKKPLFKSLENETINFPKEFELWYHLHDGERGYTGGLFGVYHCYGIFCCLLWISSIHLRKFEIWSLEVVVFGWCRYTGKSLALVVNCPPTFELELLHHVIEFDEITYKYQDKGVFMDFIEEYVDNLEMGVFSLTPQKQILMFPNEGLGTSRAVTKGIEVQASAIYASESQRPYTQFIYRIRMNLLSPSALGYPSCQLVSRYWLIRFESGNIDEVEGEAVIGEYPLLSRSTPSFEYCSICADSPNTIDKVYSMKGHFIFVPGSIENPVGPSFQVNVAEYRLPQPVSFPRMITYDV</sequence>
<accession>A0ABR2W276</accession>
<comment type="caution">
    <text evidence="2">The sequence shown here is derived from an EMBL/GenBank/DDBJ whole genome shotgun (WGS) entry which is preliminary data.</text>
</comment>
<organism evidence="2 3">
    <name type="scientific">Basidiobolus ranarum</name>
    <dbReference type="NCBI Taxonomy" id="34480"/>
    <lineage>
        <taxon>Eukaryota</taxon>
        <taxon>Fungi</taxon>
        <taxon>Fungi incertae sedis</taxon>
        <taxon>Zoopagomycota</taxon>
        <taxon>Entomophthoromycotina</taxon>
        <taxon>Basidiobolomycetes</taxon>
        <taxon>Basidiobolales</taxon>
        <taxon>Basidiobolaceae</taxon>
        <taxon>Basidiobolus</taxon>
    </lineage>
</organism>
<dbReference type="PANTHER" id="PTHR47463">
    <property type="entry name" value="F-BOX PROTEIN SKIP16"/>
    <property type="match status" value="1"/>
</dbReference>
<dbReference type="Gene3D" id="2.60.40.1470">
    <property type="entry name" value="ApaG domain"/>
    <property type="match status" value="1"/>
</dbReference>
<evidence type="ECO:0000313" key="3">
    <source>
        <dbReference type="Proteomes" id="UP001479436"/>
    </source>
</evidence>
<name>A0ABR2W276_9FUNG</name>
<dbReference type="InterPro" id="IPR007474">
    <property type="entry name" value="ApaG_domain"/>
</dbReference>
<dbReference type="InterPro" id="IPR036767">
    <property type="entry name" value="ApaG_sf"/>
</dbReference>
<dbReference type="CDD" id="cd22159">
    <property type="entry name" value="F-box_AtTIR1-like"/>
    <property type="match status" value="1"/>
</dbReference>
<dbReference type="Gene3D" id="1.20.1280.50">
    <property type="match status" value="1"/>
</dbReference>
<keyword evidence="3" id="KW-1185">Reference proteome</keyword>
<dbReference type="SMART" id="SM00256">
    <property type="entry name" value="FBOX"/>
    <property type="match status" value="1"/>
</dbReference>
<dbReference type="SUPFAM" id="SSF81383">
    <property type="entry name" value="F-box domain"/>
    <property type="match status" value="1"/>
</dbReference>
<gene>
    <name evidence="2" type="primary">SKIP16</name>
    <name evidence="2" type="ORF">K7432_006062</name>
</gene>
<dbReference type="Pfam" id="PF04379">
    <property type="entry name" value="DUF525"/>
    <property type="match status" value="1"/>
</dbReference>
<dbReference type="PROSITE" id="PS51087">
    <property type="entry name" value="APAG"/>
    <property type="match status" value="1"/>
</dbReference>
<dbReference type="InterPro" id="IPR001810">
    <property type="entry name" value="F-box_dom"/>
</dbReference>
<dbReference type="Proteomes" id="UP001479436">
    <property type="component" value="Unassembled WGS sequence"/>
</dbReference>
<evidence type="ECO:0000313" key="2">
    <source>
        <dbReference type="EMBL" id="KAK9717625.1"/>
    </source>
</evidence>
<proteinExistence type="predicted"/>